<evidence type="ECO:0000256" key="3">
    <source>
        <dbReference type="ARBA" id="ARBA00022989"/>
    </source>
</evidence>
<keyword evidence="2 5" id="KW-0812">Transmembrane</keyword>
<feature type="transmembrane region" description="Helical" evidence="5">
    <location>
        <begin position="145"/>
        <end position="166"/>
    </location>
</feature>
<evidence type="ECO:0000256" key="5">
    <source>
        <dbReference type="SAM" id="Phobius"/>
    </source>
</evidence>
<comment type="subcellular location">
    <subcellularLocation>
        <location evidence="1">Membrane</location>
        <topology evidence="1">Multi-pass membrane protein</topology>
    </subcellularLocation>
</comment>
<evidence type="ECO:0000256" key="4">
    <source>
        <dbReference type="ARBA" id="ARBA00023136"/>
    </source>
</evidence>
<evidence type="ECO:0000313" key="6">
    <source>
        <dbReference type="EMBL" id="CAB4916617.1"/>
    </source>
</evidence>
<sequence length="231" mass="24427">MTAPPMSAPPALLYDAQRDTHHVRPTWRGWLHLAWSQLALVFGVLLVVAARGPVETTAVLVYVVALVGLLGTSALYHLGTWSPAARRVLQRLDQSMIVVLVAGTATPIALLAVRGTAGYLLLGLVWTCALAAIGLHLVFLQVNEVLMGSVFIGLGVLSALGLPALWDTAGHAAGWLVLGGGALYILGAVGYHLRRPDPRPLVFGYHEVFHALVCAAATCHFLAVSVLLAAR</sequence>
<dbReference type="InterPro" id="IPR004254">
    <property type="entry name" value="AdipoR/HlyIII-related"/>
</dbReference>
<dbReference type="PANTHER" id="PTHR20855:SF3">
    <property type="entry name" value="LD03007P"/>
    <property type="match status" value="1"/>
</dbReference>
<organism evidence="6">
    <name type="scientific">freshwater metagenome</name>
    <dbReference type="NCBI Taxonomy" id="449393"/>
    <lineage>
        <taxon>unclassified sequences</taxon>
        <taxon>metagenomes</taxon>
        <taxon>ecological metagenomes</taxon>
    </lineage>
</organism>
<accession>A0A6J7H6H4</accession>
<reference evidence="6" key="1">
    <citation type="submission" date="2020-05" db="EMBL/GenBank/DDBJ databases">
        <authorList>
            <person name="Chiriac C."/>
            <person name="Salcher M."/>
            <person name="Ghai R."/>
            <person name="Kavagutti S V."/>
        </authorList>
    </citation>
    <scope>NUCLEOTIDE SEQUENCE</scope>
</reference>
<name>A0A6J7H6H4_9ZZZZ</name>
<keyword evidence="4 5" id="KW-0472">Membrane</keyword>
<feature type="transmembrane region" description="Helical" evidence="5">
    <location>
        <begin position="173"/>
        <end position="193"/>
    </location>
</feature>
<feature type="transmembrane region" description="Helical" evidence="5">
    <location>
        <begin position="96"/>
        <end position="113"/>
    </location>
</feature>
<dbReference type="PANTHER" id="PTHR20855">
    <property type="entry name" value="ADIPOR/PROGESTIN RECEPTOR-RELATED"/>
    <property type="match status" value="1"/>
</dbReference>
<proteinExistence type="predicted"/>
<feature type="transmembrane region" description="Helical" evidence="5">
    <location>
        <begin position="57"/>
        <end position="76"/>
    </location>
</feature>
<dbReference type="EMBL" id="CAFBMQ010000181">
    <property type="protein sequence ID" value="CAB4916617.1"/>
    <property type="molecule type" value="Genomic_DNA"/>
</dbReference>
<evidence type="ECO:0000256" key="2">
    <source>
        <dbReference type="ARBA" id="ARBA00022692"/>
    </source>
</evidence>
<dbReference type="Pfam" id="PF03006">
    <property type="entry name" value="HlyIII"/>
    <property type="match status" value="1"/>
</dbReference>
<keyword evidence="3 5" id="KW-1133">Transmembrane helix</keyword>
<dbReference type="AlphaFoldDB" id="A0A6J7H6H4"/>
<dbReference type="GO" id="GO:0016020">
    <property type="term" value="C:membrane"/>
    <property type="evidence" value="ECO:0007669"/>
    <property type="project" value="UniProtKB-SubCell"/>
</dbReference>
<evidence type="ECO:0000256" key="1">
    <source>
        <dbReference type="ARBA" id="ARBA00004141"/>
    </source>
</evidence>
<feature type="transmembrane region" description="Helical" evidence="5">
    <location>
        <begin position="120"/>
        <end position="139"/>
    </location>
</feature>
<feature type="transmembrane region" description="Helical" evidence="5">
    <location>
        <begin position="208"/>
        <end position="230"/>
    </location>
</feature>
<protein>
    <submittedName>
        <fullName evidence="6">Unannotated protein</fullName>
    </submittedName>
</protein>
<gene>
    <name evidence="6" type="ORF">UFOPK3609_01180</name>
</gene>
<feature type="transmembrane region" description="Helical" evidence="5">
    <location>
        <begin position="30"/>
        <end position="50"/>
    </location>
</feature>